<proteinExistence type="predicted"/>
<organism evidence="1 2">
    <name type="scientific">Diphasiastrum complanatum</name>
    <name type="common">Issler's clubmoss</name>
    <name type="synonym">Lycopodium complanatum</name>
    <dbReference type="NCBI Taxonomy" id="34168"/>
    <lineage>
        <taxon>Eukaryota</taxon>
        <taxon>Viridiplantae</taxon>
        <taxon>Streptophyta</taxon>
        <taxon>Embryophyta</taxon>
        <taxon>Tracheophyta</taxon>
        <taxon>Lycopodiopsida</taxon>
        <taxon>Lycopodiales</taxon>
        <taxon>Lycopodiaceae</taxon>
        <taxon>Lycopodioideae</taxon>
        <taxon>Diphasiastrum</taxon>
    </lineage>
</organism>
<gene>
    <name evidence="1" type="ORF">O6H91_23G004300</name>
</gene>
<evidence type="ECO:0000313" key="2">
    <source>
        <dbReference type="Proteomes" id="UP001162992"/>
    </source>
</evidence>
<accession>A0ACC2A7U5</accession>
<dbReference type="EMBL" id="CM055114">
    <property type="protein sequence ID" value="KAJ7513558.1"/>
    <property type="molecule type" value="Genomic_DNA"/>
</dbReference>
<sequence>MSTLHLICSLPWCAAVLVRSLVPSIEAELLTSGSMSVEVVRAPLHTKALNRFAHSGGPLDLCQICYVFLRDSSREVIIVVHRFSASNLHQKEPKTVTKNSYFISPSA</sequence>
<comment type="caution">
    <text evidence="1">The sequence shown here is derived from an EMBL/GenBank/DDBJ whole genome shotgun (WGS) entry which is preliminary data.</text>
</comment>
<keyword evidence="2" id="KW-1185">Reference proteome</keyword>
<name>A0ACC2A7U5_DIPCM</name>
<dbReference type="Proteomes" id="UP001162992">
    <property type="component" value="Chromosome 23"/>
</dbReference>
<protein>
    <submittedName>
        <fullName evidence="1">Uncharacterized protein</fullName>
    </submittedName>
</protein>
<evidence type="ECO:0000313" key="1">
    <source>
        <dbReference type="EMBL" id="KAJ7513558.1"/>
    </source>
</evidence>
<reference evidence="2" key="1">
    <citation type="journal article" date="2024" name="Proc. Natl. Acad. Sci. U.S.A.">
        <title>Extraordinary preservation of gene collinearity over three hundred million years revealed in homosporous lycophytes.</title>
        <authorList>
            <person name="Li C."/>
            <person name="Wickell D."/>
            <person name="Kuo L.Y."/>
            <person name="Chen X."/>
            <person name="Nie B."/>
            <person name="Liao X."/>
            <person name="Peng D."/>
            <person name="Ji J."/>
            <person name="Jenkins J."/>
            <person name="Williams M."/>
            <person name="Shu S."/>
            <person name="Plott C."/>
            <person name="Barry K."/>
            <person name="Rajasekar S."/>
            <person name="Grimwood J."/>
            <person name="Han X."/>
            <person name="Sun S."/>
            <person name="Hou Z."/>
            <person name="He W."/>
            <person name="Dai G."/>
            <person name="Sun C."/>
            <person name="Schmutz J."/>
            <person name="Leebens-Mack J.H."/>
            <person name="Li F.W."/>
            <person name="Wang L."/>
        </authorList>
    </citation>
    <scope>NUCLEOTIDE SEQUENCE [LARGE SCALE GENOMIC DNA]</scope>
    <source>
        <strain evidence="2">cv. PW_Plant_1</strain>
    </source>
</reference>